<name>A0AAQ3SEN8_PASNO</name>
<dbReference type="InterPro" id="IPR026960">
    <property type="entry name" value="RVT-Znf"/>
</dbReference>
<dbReference type="Pfam" id="PF13966">
    <property type="entry name" value="zf-RVT"/>
    <property type="match status" value="1"/>
</dbReference>
<dbReference type="PANTHER" id="PTHR33116">
    <property type="entry name" value="REVERSE TRANSCRIPTASE ZINC-BINDING DOMAIN-CONTAINING PROTEIN-RELATED-RELATED"/>
    <property type="match status" value="1"/>
</dbReference>
<dbReference type="EMBL" id="CP144745">
    <property type="protein sequence ID" value="WVZ53273.1"/>
    <property type="molecule type" value="Genomic_DNA"/>
</dbReference>
<accession>A0AAQ3SEN8</accession>
<dbReference type="PANTHER" id="PTHR33116:SF78">
    <property type="entry name" value="OS12G0587133 PROTEIN"/>
    <property type="match status" value="1"/>
</dbReference>
<keyword evidence="3" id="KW-1185">Reference proteome</keyword>
<dbReference type="InterPro" id="IPR043502">
    <property type="entry name" value="DNA/RNA_pol_sf"/>
</dbReference>
<dbReference type="PROSITE" id="PS50878">
    <property type="entry name" value="RT_POL"/>
    <property type="match status" value="1"/>
</dbReference>
<reference evidence="2 3" key="1">
    <citation type="submission" date="2024-02" db="EMBL/GenBank/DDBJ databases">
        <title>High-quality chromosome-scale genome assembly of Pensacola bahiagrass (Paspalum notatum Flugge var. saurae).</title>
        <authorList>
            <person name="Vega J.M."/>
            <person name="Podio M."/>
            <person name="Orjuela J."/>
            <person name="Siena L.A."/>
            <person name="Pessino S.C."/>
            <person name="Combes M.C."/>
            <person name="Mariac C."/>
            <person name="Albertini E."/>
            <person name="Pupilli F."/>
            <person name="Ortiz J.P.A."/>
            <person name="Leblanc O."/>
        </authorList>
    </citation>
    <scope>NUCLEOTIDE SEQUENCE [LARGE SCALE GENOMIC DNA]</scope>
    <source>
        <strain evidence="2">R1</strain>
        <tissue evidence="2">Leaf</tissue>
    </source>
</reference>
<evidence type="ECO:0000313" key="2">
    <source>
        <dbReference type="EMBL" id="WVZ53273.1"/>
    </source>
</evidence>
<evidence type="ECO:0000313" key="3">
    <source>
        <dbReference type="Proteomes" id="UP001341281"/>
    </source>
</evidence>
<feature type="domain" description="Reverse transcriptase" evidence="1">
    <location>
        <begin position="1"/>
        <end position="185"/>
    </location>
</feature>
<organism evidence="2 3">
    <name type="scientific">Paspalum notatum var. saurae</name>
    <dbReference type="NCBI Taxonomy" id="547442"/>
    <lineage>
        <taxon>Eukaryota</taxon>
        <taxon>Viridiplantae</taxon>
        <taxon>Streptophyta</taxon>
        <taxon>Embryophyta</taxon>
        <taxon>Tracheophyta</taxon>
        <taxon>Spermatophyta</taxon>
        <taxon>Magnoliopsida</taxon>
        <taxon>Liliopsida</taxon>
        <taxon>Poales</taxon>
        <taxon>Poaceae</taxon>
        <taxon>PACMAD clade</taxon>
        <taxon>Panicoideae</taxon>
        <taxon>Andropogonodae</taxon>
        <taxon>Paspaleae</taxon>
        <taxon>Paspalinae</taxon>
        <taxon>Paspalum</taxon>
    </lineage>
</organism>
<dbReference type="AlphaFoldDB" id="A0AAQ3SEN8"/>
<dbReference type="SUPFAM" id="SSF56672">
    <property type="entry name" value="DNA/RNA polymerases"/>
    <property type="match status" value="1"/>
</dbReference>
<sequence>MVKSLHAKKETHILLKLDISKAFDSVSWPFLLEVLQHLGFGQKWRNRLCLILSTSSTRVNGQPEEEFFHRRGLWQGDPLSPMLFIIIMEVLNALVTLATRELCMPARGDLDTIKCIWNVFGHASGLRTNLTESSASPVNCSQVERPLEYGGLGIHNLESLGCALHIRWLWAQKIDPTRPWFGFLIQVSHDAQALFDAAVGIQELAPTLHQSVPKRTIQTRTVAQALSNRTWVQDIKGGLSVHVLDQVDNMELQQNVPDIHSKSAYYAFFLGSIRFGPWKRIWKTWAPMRCRFFVWLAINNRCWTADRLAKQRLPHSDVCNLCDQDDESIQHILISCVFTRQIWHTILQHLGLAALAPLVTNSKFNAWWKGTISNVQKELWQGLNSIIIQVAWEGAQPNTQVLLEAIIDECILWCKAGASKLQHLPSRSPFFGIP</sequence>
<proteinExistence type="predicted"/>
<feature type="non-terminal residue" evidence="2">
    <location>
        <position position="434"/>
    </location>
</feature>
<evidence type="ECO:0000259" key="1">
    <source>
        <dbReference type="PROSITE" id="PS50878"/>
    </source>
</evidence>
<dbReference type="Pfam" id="PF00078">
    <property type="entry name" value="RVT_1"/>
    <property type="match status" value="1"/>
</dbReference>
<dbReference type="Proteomes" id="UP001341281">
    <property type="component" value="Chromosome 01"/>
</dbReference>
<dbReference type="InterPro" id="IPR000477">
    <property type="entry name" value="RT_dom"/>
</dbReference>
<protein>
    <recommendedName>
        <fullName evidence="1">Reverse transcriptase domain-containing protein</fullName>
    </recommendedName>
</protein>
<gene>
    <name evidence="2" type="ORF">U9M48_004241</name>
</gene>